<gene>
    <name evidence="8" type="ORF">BGW36DRAFT_336426</name>
</gene>
<dbReference type="GO" id="GO:0000981">
    <property type="term" value="F:DNA-binding transcription factor activity, RNA polymerase II-specific"/>
    <property type="evidence" value="ECO:0007669"/>
    <property type="project" value="InterPro"/>
</dbReference>
<dbReference type="PROSITE" id="PS50048">
    <property type="entry name" value="ZN2_CY6_FUNGAL_2"/>
    <property type="match status" value="1"/>
</dbReference>
<evidence type="ECO:0000313" key="8">
    <source>
        <dbReference type="EMBL" id="KAH8702043.1"/>
    </source>
</evidence>
<keyword evidence="5" id="KW-0539">Nucleus</keyword>
<sequence length="431" mass="48921">MGQGCETCRSRKVKCDGQVPTCKICRKSGRQCKWEGPDNTDQSTRPSFLNTTPPSPDNPSLALTHDFISTLYRHYITTLATWYDLNDSQRRFQDLVSLESLNNPLLFSAILAFSSIQLYRRSSDKEHLFTAEFYHLQSIQKLIVITDDLNSFHHDGATLAATCLLRSYEILAQNVTSQSHLLGSSSFLQDQQINLTTSDLFSAGFWNYLREDITVALIEKRRLKIDLEGIQIPYASRDDERANLISLFLGKAINICFGAPPATDQLRELETEVSRWKDSLPVSFDPILSQNQTDKVDSFPVLWLFHGWHIAALQYYHTLKVIFSLASLTSIHDSRSDPSSDNIFHRASHLLESTPSILDKIDYHVTQICALAISNDCDAARVNAFGPVAFCGPYLRNEQKRARLVDELRIWAERTGWPTESILQVLQSAWN</sequence>
<evidence type="ECO:0000256" key="6">
    <source>
        <dbReference type="SAM" id="MobiDB-lite"/>
    </source>
</evidence>
<evidence type="ECO:0000256" key="5">
    <source>
        <dbReference type="ARBA" id="ARBA00023242"/>
    </source>
</evidence>
<evidence type="ECO:0000256" key="3">
    <source>
        <dbReference type="ARBA" id="ARBA00023125"/>
    </source>
</evidence>
<dbReference type="SUPFAM" id="SSF57701">
    <property type="entry name" value="Zn2/Cys6 DNA-binding domain"/>
    <property type="match status" value="1"/>
</dbReference>
<keyword evidence="4" id="KW-0804">Transcription</keyword>
<dbReference type="Pfam" id="PF00172">
    <property type="entry name" value="Zn_clus"/>
    <property type="match status" value="1"/>
</dbReference>
<dbReference type="GeneID" id="70243252"/>
<dbReference type="EMBL" id="JAJTJA010000003">
    <property type="protein sequence ID" value="KAH8702043.1"/>
    <property type="molecule type" value="Genomic_DNA"/>
</dbReference>
<dbReference type="CDD" id="cd00067">
    <property type="entry name" value="GAL4"/>
    <property type="match status" value="1"/>
</dbReference>
<dbReference type="SMART" id="SM00066">
    <property type="entry name" value="GAL4"/>
    <property type="match status" value="1"/>
</dbReference>
<dbReference type="GO" id="GO:0045944">
    <property type="term" value="P:positive regulation of transcription by RNA polymerase II"/>
    <property type="evidence" value="ECO:0007669"/>
    <property type="project" value="TreeGrafter"/>
</dbReference>
<comment type="subcellular location">
    <subcellularLocation>
        <location evidence="1">Nucleus</location>
    </subcellularLocation>
</comment>
<dbReference type="Proteomes" id="UP001201262">
    <property type="component" value="Unassembled WGS sequence"/>
</dbReference>
<dbReference type="GO" id="GO:0008270">
    <property type="term" value="F:zinc ion binding"/>
    <property type="evidence" value="ECO:0007669"/>
    <property type="project" value="InterPro"/>
</dbReference>
<proteinExistence type="predicted"/>
<dbReference type="Pfam" id="PF11951">
    <property type="entry name" value="Fungal_trans_2"/>
    <property type="match status" value="1"/>
</dbReference>
<evidence type="ECO:0000256" key="1">
    <source>
        <dbReference type="ARBA" id="ARBA00004123"/>
    </source>
</evidence>
<evidence type="ECO:0000256" key="2">
    <source>
        <dbReference type="ARBA" id="ARBA00023015"/>
    </source>
</evidence>
<dbReference type="InterPro" id="IPR036864">
    <property type="entry name" value="Zn2-C6_fun-type_DNA-bd_sf"/>
</dbReference>
<evidence type="ECO:0000313" key="9">
    <source>
        <dbReference type="Proteomes" id="UP001201262"/>
    </source>
</evidence>
<evidence type="ECO:0000256" key="4">
    <source>
        <dbReference type="ARBA" id="ARBA00023163"/>
    </source>
</evidence>
<feature type="compositionally biased region" description="Polar residues" evidence="6">
    <location>
        <begin position="39"/>
        <end position="52"/>
    </location>
</feature>
<dbReference type="PROSITE" id="PS00463">
    <property type="entry name" value="ZN2_CY6_FUNGAL_1"/>
    <property type="match status" value="1"/>
</dbReference>
<dbReference type="PANTHER" id="PTHR37534">
    <property type="entry name" value="TRANSCRIPTIONAL ACTIVATOR PROTEIN UGA3"/>
    <property type="match status" value="1"/>
</dbReference>
<dbReference type="InterPro" id="IPR021858">
    <property type="entry name" value="Fun_TF"/>
</dbReference>
<feature type="domain" description="Zn(2)-C6 fungal-type" evidence="7">
    <location>
        <begin position="4"/>
        <end position="34"/>
    </location>
</feature>
<dbReference type="Gene3D" id="4.10.240.10">
    <property type="entry name" value="Zn(2)-C6 fungal-type DNA-binding domain"/>
    <property type="match status" value="1"/>
</dbReference>
<keyword evidence="2" id="KW-0805">Transcription regulation</keyword>
<feature type="region of interest" description="Disordered" evidence="6">
    <location>
        <begin position="31"/>
        <end position="57"/>
    </location>
</feature>
<accession>A0AAD4KVL5</accession>
<dbReference type="PANTHER" id="PTHR37534:SF2">
    <property type="entry name" value="N-ACETYLTRANSFERASE DOMAIN-CONTAINING PROTEIN"/>
    <property type="match status" value="1"/>
</dbReference>
<protein>
    <recommendedName>
        <fullName evidence="7">Zn(2)-C6 fungal-type domain-containing protein</fullName>
    </recommendedName>
</protein>
<dbReference type="GO" id="GO:0005634">
    <property type="term" value="C:nucleus"/>
    <property type="evidence" value="ECO:0007669"/>
    <property type="project" value="UniProtKB-SubCell"/>
</dbReference>
<dbReference type="InterPro" id="IPR001138">
    <property type="entry name" value="Zn2Cys6_DnaBD"/>
</dbReference>
<dbReference type="AlphaFoldDB" id="A0AAD4KVL5"/>
<organism evidence="8 9">
    <name type="scientific">Talaromyces proteolyticus</name>
    <dbReference type="NCBI Taxonomy" id="1131652"/>
    <lineage>
        <taxon>Eukaryota</taxon>
        <taxon>Fungi</taxon>
        <taxon>Dikarya</taxon>
        <taxon>Ascomycota</taxon>
        <taxon>Pezizomycotina</taxon>
        <taxon>Eurotiomycetes</taxon>
        <taxon>Eurotiomycetidae</taxon>
        <taxon>Eurotiales</taxon>
        <taxon>Trichocomaceae</taxon>
        <taxon>Talaromyces</taxon>
        <taxon>Talaromyces sect. Bacilispori</taxon>
    </lineage>
</organism>
<dbReference type="GO" id="GO:0000976">
    <property type="term" value="F:transcription cis-regulatory region binding"/>
    <property type="evidence" value="ECO:0007669"/>
    <property type="project" value="TreeGrafter"/>
</dbReference>
<name>A0AAD4KVL5_9EURO</name>
<keyword evidence="3" id="KW-0238">DNA-binding</keyword>
<dbReference type="RefSeq" id="XP_046075419.1">
    <property type="nucleotide sequence ID" value="XM_046212965.1"/>
</dbReference>
<comment type="caution">
    <text evidence="8">The sequence shown here is derived from an EMBL/GenBank/DDBJ whole genome shotgun (WGS) entry which is preliminary data.</text>
</comment>
<reference evidence="8" key="1">
    <citation type="submission" date="2021-12" db="EMBL/GenBank/DDBJ databases">
        <title>Convergent genome expansion in fungi linked to evolution of root-endophyte symbiosis.</title>
        <authorList>
            <consortium name="DOE Joint Genome Institute"/>
            <person name="Ke Y.-H."/>
            <person name="Bonito G."/>
            <person name="Liao H.-L."/>
            <person name="Looney B."/>
            <person name="Rojas-Flechas A."/>
            <person name="Nash J."/>
            <person name="Hameed K."/>
            <person name="Schadt C."/>
            <person name="Martin F."/>
            <person name="Crous P.W."/>
            <person name="Miettinen O."/>
            <person name="Magnuson J.K."/>
            <person name="Labbe J."/>
            <person name="Jacobson D."/>
            <person name="Doktycz M.J."/>
            <person name="Veneault-Fourrey C."/>
            <person name="Kuo A."/>
            <person name="Mondo S."/>
            <person name="Calhoun S."/>
            <person name="Riley R."/>
            <person name="Ohm R."/>
            <person name="LaButti K."/>
            <person name="Andreopoulos B."/>
            <person name="Pangilinan J."/>
            <person name="Nolan M."/>
            <person name="Tritt A."/>
            <person name="Clum A."/>
            <person name="Lipzen A."/>
            <person name="Daum C."/>
            <person name="Barry K."/>
            <person name="Grigoriev I.V."/>
            <person name="Vilgalys R."/>
        </authorList>
    </citation>
    <scope>NUCLEOTIDE SEQUENCE</scope>
    <source>
        <strain evidence="8">PMI_201</strain>
    </source>
</reference>
<keyword evidence="9" id="KW-1185">Reference proteome</keyword>
<evidence type="ECO:0000259" key="7">
    <source>
        <dbReference type="PROSITE" id="PS50048"/>
    </source>
</evidence>